<evidence type="ECO:0000256" key="4">
    <source>
        <dbReference type="ARBA" id="ARBA00022723"/>
    </source>
</evidence>
<feature type="chain" id="PRO_5046629585" evidence="10">
    <location>
        <begin position="23"/>
        <end position="579"/>
    </location>
</feature>
<feature type="transmembrane region" description="Helical" evidence="9">
    <location>
        <begin position="279"/>
        <end position="298"/>
    </location>
</feature>
<dbReference type="Gene3D" id="2.60.40.1220">
    <property type="match status" value="1"/>
</dbReference>
<dbReference type="InterPro" id="IPR007348">
    <property type="entry name" value="CopC_dom"/>
</dbReference>
<proteinExistence type="predicted"/>
<dbReference type="Pfam" id="PF04234">
    <property type="entry name" value="CopC"/>
    <property type="match status" value="1"/>
</dbReference>
<evidence type="ECO:0000259" key="13">
    <source>
        <dbReference type="Pfam" id="PF13115"/>
    </source>
</evidence>
<evidence type="ECO:0000256" key="7">
    <source>
        <dbReference type="ARBA" id="ARBA00023008"/>
    </source>
</evidence>
<keyword evidence="15" id="KW-1185">Reference proteome</keyword>
<dbReference type="PANTHER" id="PTHR34820:SF4">
    <property type="entry name" value="INNER MEMBRANE PROTEIN YEBZ"/>
    <property type="match status" value="1"/>
</dbReference>
<gene>
    <name evidence="14" type="ORF">R7226_24530</name>
</gene>
<dbReference type="InterPro" id="IPR014755">
    <property type="entry name" value="Cu-Rt/internalin_Ig-like"/>
</dbReference>
<evidence type="ECO:0000313" key="14">
    <source>
        <dbReference type="EMBL" id="MDW5597539.1"/>
    </source>
</evidence>
<evidence type="ECO:0000256" key="9">
    <source>
        <dbReference type="SAM" id="Phobius"/>
    </source>
</evidence>
<reference evidence="15" key="1">
    <citation type="submission" date="2023-07" db="EMBL/GenBank/DDBJ databases">
        <title>Conexibacter stalactiti sp. nov., isolated from stalactites in a lava cave and emended description of the genus Conexibacter.</title>
        <authorList>
            <person name="Lee S.D."/>
        </authorList>
    </citation>
    <scope>NUCLEOTIDE SEQUENCE [LARGE SCALE GENOMIC DNA]</scope>
    <source>
        <strain evidence="15">KCTC 39840</strain>
    </source>
</reference>
<feature type="transmembrane region" description="Helical" evidence="9">
    <location>
        <begin position="194"/>
        <end position="216"/>
    </location>
</feature>
<comment type="subcellular location">
    <subcellularLocation>
        <location evidence="1">Cell membrane</location>
        <topology evidence="1">Multi-pass membrane protein</topology>
    </subcellularLocation>
</comment>
<dbReference type="Pfam" id="PF05425">
    <property type="entry name" value="CopD"/>
    <property type="match status" value="1"/>
</dbReference>
<feature type="domain" description="Copper resistance protein D" evidence="12">
    <location>
        <begin position="354"/>
        <end position="460"/>
    </location>
</feature>
<evidence type="ECO:0000256" key="2">
    <source>
        <dbReference type="ARBA" id="ARBA00022475"/>
    </source>
</evidence>
<keyword evidence="8 9" id="KW-0472">Membrane</keyword>
<evidence type="ECO:0000259" key="11">
    <source>
        <dbReference type="Pfam" id="PF04234"/>
    </source>
</evidence>
<feature type="transmembrane region" description="Helical" evidence="9">
    <location>
        <begin position="152"/>
        <end position="171"/>
    </location>
</feature>
<organism evidence="14 15">
    <name type="scientific">Conexibacter stalactiti</name>
    <dbReference type="NCBI Taxonomy" id="1940611"/>
    <lineage>
        <taxon>Bacteria</taxon>
        <taxon>Bacillati</taxon>
        <taxon>Actinomycetota</taxon>
        <taxon>Thermoleophilia</taxon>
        <taxon>Solirubrobacterales</taxon>
        <taxon>Conexibacteraceae</taxon>
        <taxon>Conexibacter</taxon>
    </lineage>
</organism>
<dbReference type="SUPFAM" id="SSF81296">
    <property type="entry name" value="E set domains"/>
    <property type="match status" value="1"/>
</dbReference>
<feature type="signal peptide" evidence="10">
    <location>
        <begin position="1"/>
        <end position="22"/>
    </location>
</feature>
<evidence type="ECO:0000256" key="6">
    <source>
        <dbReference type="ARBA" id="ARBA00022989"/>
    </source>
</evidence>
<dbReference type="Pfam" id="PF13115">
    <property type="entry name" value="YtkA"/>
    <property type="match status" value="1"/>
</dbReference>
<evidence type="ECO:0000313" key="15">
    <source>
        <dbReference type="Proteomes" id="UP001284601"/>
    </source>
</evidence>
<evidence type="ECO:0000256" key="5">
    <source>
        <dbReference type="ARBA" id="ARBA00022729"/>
    </source>
</evidence>
<evidence type="ECO:0000259" key="12">
    <source>
        <dbReference type="Pfam" id="PF05425"/>
    </source>
</evidence>
<feature type="transmembrane region" description="Helical" evidence="9">
    <location>
        <begin position="447"/>
        <end position="464"/>
    </location>
</feature>
<feature type="transmembrane region" description="Helical" evidence="9">
    <location>
        <begin position="318"/>
        <end position="339"/>
    </location>
</feature>
<keyword evidence="5 10" id="KW-0732">Signal</keyword>
<feature type="transmembrane region" description="Helical" evidence="9">
    <location>
        <begin position="351"/>
        <end position="373"/>
    </location>
</feature>
<evidence type="ECO:0000256" key="3">
    <source>
        <dbReference type="ARBA" id="ARBA00022692"/>
    </source>
</evidence>
<keyword evidence="3 9" id="KW-0812">Transmembrane</keyword>
<evidence type="ECO:0000256" key="1">
    <source>
        <dbReference type="ARBA" id="ARBA00004651"/>
    </source>
</evidence>
<keyword evidence="6 9" id="KW-1133">Transmembrane helix</keyword>
<dbReference type="InterPro" id="IPR014756">
    <property type="entry name" value="Ig_E-set"/>
</dbReference>
<dbReference type="PANTHER" id="PTHR34820">
    <property type="entry name" value="INNER MEMBRANE PROTEIN YEBZ"/>
    <property type="match status" value="1"/>
</dbReference>
<dbReference type="EMBL" id="JAWSTH010000092">
    <property type="protein sequence ID" value="MDW5597539.1"/>
    <property type="molecule type" value="Genomic_DNA"/>
</dbReference>
<evidence type="ECO:0000256" key="8">
    <source>
        <dbReference type="ARBA" id="ARBA00023136"/>
    </source>
</evidence>
<keyword evidence="7" id="KW-0186">Copper</keyword>
<dbReference type="InterPro" id="IPR032693">
    <property type="entry name" value="YtkA-like_dom"/>
</dbReference>
<feature type="domain" description="YtkA-like" evidence="13">
    <location>
        <begin position="484"/>
        <end position="560"/>
    </location>
</feature>
<evidence type="ECO:0000256" key="10">
    <source>
        <dbReference type="SAM" id="SignalP"/>
    </source>
</evidence>
<comment type="caution">
    <text evidence="14">The sequence shown here is derived from an EMBL/GenBank/DDBJ whole genome shotgun (WGS) entry which is preliminary data.</text>
</comment>
<feature type="transmembrane region" description="Helical" evidence="9">
    <location>
        <begin position="236"/>
        <end position="258"/>
    </location>
</feature>
<keyword evidence="2" id="KW-1003">Cell membrane</keyword>
<feature type="transmembrane region" description="Helical" evidence="9">
    <location>
        <begin position="393"/>
        <end position="413"/>
    </location>
</feature>
<dbReference type="RefSeq" id="WP_318600005.1">
    <property type="nucleotide sequence ID" value="NZ_JAWSTH010000092.1"/>
</dbReference>
<dbReference type="InterPro" id="IPR008457">
    <property type="entry name" value="Cu-R_CopD_dom"/>
</dbReference>
<feature type="domain" description="CopC" evidence="11">
    <location>
        <begin position="23"/>
        <end position="119"/>
    </location>
</feature>
<keyword evidence="4" id="KW-0479">Metal-binding</keyword>
<protein>
    <submittedName>
        <fullName evidence="14">CopD family protein</fullName>
    </submittedName>
</protein>
<dbReference type="InterPro" id="IPR032694">
    <property type="entry name" value="CopC/D"/>
</dbReference>
<reference evidence="14 15" key="2">
    <citation type="submission" date="2023-10" db="EMBL/GenBank/DDBJ databases">
        <authorList>
            <person name="Han X.F."/>
        </authorList>
    </citation>
    <scope>NUCLEOTIDE SEQUENCE [LARGE SCALE GENOMIC DNA]</scope>
    <source>
        <strain evidence="14 15">KCTC 39840</strain>
    </source>
</reference>
<dbReference type="Proteomes" id="UP001284601">
    <property type="component" value="Unassembled WGS sequence"/>
</dbReference>
<accession>A0ABU4HXF1</accession>
<name>A0ABU4HXF1_9ACTN</name>
<sequence>MVKRLLALALALVLLAPAQAFAHATLQESAPQRGSVLRTQPEEVVFRFDEVVEGNFGAVRVFDASGRRVDSGDAFHPDGRATEIAVHLRDGLPDGSYTATYRVVSADAHVVSGGLVFSIGRAGVAGSTVAELLGGQRTGAVTDAAFGVARGLQFAAIAVALGALAFLLLVWERAAAAVAPGAAATRAFARRHRALMLGAALAGLLSAAAAVVLQGAEAAGISAFDALRPSIVRETLGTRFGTVWGIAVAAWLLVALAAALALPDGEAAARRGARAHDPIALAAFAPPLIFLALLPALGGHASVQSPTWLLLPANVVHVVAMSLWAGGLATLLLALPAATRALPERGDRSRLLAAVLARFSPLALGAVIALVASGLVQSVVEVRTVAHLFDTPFGRAVAIKLVLLLGLIALGAVQRRRVLPRLRAVAEAAQPPAAAGVLLRRTLRAELLLIVGALTATAALAAYAPSIAQQSGPFDTTTALGPLQLQVTVDPAAVGANELHVYLLNERDGSQFDGAREVTLSATQTERGIGPLSVPADRAGPGHYVANADLGVPGDWTVRVAVRISDFDEYTTRVEVPIR</sequence>